<gene>
    <name evidence="1" type="ORF">D4764_04G0006140</name>
</gene>
<sequence length="154" mass="16787">MFGHSVCYCSKCNHEATVRLFWNSPLQCHTGAGTQAGGRKLANTPLCCGSSGAVQSLNSLNDQLAQFMVTSPCSLTDEDEVFVPGERDTLRKSMTLMRHLLVDAQQDAPHLPSCFIRRCLQDGILQAGTGRGYTLQHLATWLQMAKSNSRVVSG</sequence>
<evidence type="ECO:0000313" key="2">
    <source>
        <dbReference type="Proteomes" id="UP000324091"/>
    </source>
</evidence>
<reference evidence="1 2" key="1">
    <citation type="submission" date="2019-04" db="EMBL/GenBank/DDBJ databases">
        <title>Chromosome genome assembly for Takifugu flavidus.</title>
        <authorList>
            <person name="Xiao S."/>
        </authorList>
    </citation>
    <scope>NUCLEOTIDE SEQUENCE [LARGE SCALE GENOMIC DNA]</scope>
    <source>
        <strain evidence="1">HTHZ2018</strain>
        <tissue evidence="1">Muscle</tissue>
    </source>
</reference>
<protein>
    <submittedName>
        <fullName evidence="1">Uncharacterized protein</fullName>
    </submittedName>
</protein>
<keyword evidence="2" id="KW-1185">Reference proteome</keyword>
<name>A0A5C6N8H0_9TELE</name>
<evidence type="ECO:0000313" key="1">
    <source>
        <dbReference type="EMBL" id="TWW61967.1"/>
    </source>
</evidence>
<dbReference type="Proteomes" id="UP000324091">
    <property type="component" value="Chromosome 4"/>
</dbReference>
<organism evidence="1 2">
    <name type="scientific">Takifugu flavidus</name>
    <name type="common">sansaifugu</name>
    <dbReference type="NCBI Taxonomy" id="433684"/>
    <lineage>
        <taxon>Eukaryota</taxon>
        <taxon>Metazoa</taxon>
        <taxon>Chordata</taxon>
        <taxon>Craniata</taxon>
        <taxon>Vertebrata</taxon>
        <taxon>Euteleostomi</taxon>
        <taxon>Actinopterygii</taxon>
        <taxon>Neopterygii</taxon>
        <taxon>Teleostei</taxon>
        <taxon>Neoteleostei</taxon>
        <taxon>Acanthomorphata</taxon>
        <taxon>Eupercaria</taxon>
        <taxon>Tetraodontiformes</taxon>
        <taxon>Tetradontoidea</taxon>
        <taxon>Tetraodontidae</taxon>
        <taxon>Takifugu</taxon>
    </lineage>
</organism>
<accession>A0A5C6N8H0</accession>
<proteinExistence type="predicted"/>
<comment type="caution">
    <text evidence="1">The sequence shown here is derived from an EMBL/GenBank/DDBJ whole genome shotgun (WGS) entry which is preliminary data.</text>
</comment>
<dbReference type="AlphaFoldDB" id="A0A5C6N8H0"/>
<dbReference type="EMBL" id="RHFK02000017">
    <property type="protein sequence ID" value="TWW61967.1"/>
    <property type="molecule type" value="Genomic_DNA"/>
</dbReference>